<dbReference type="SUPFAM" id="SSF46938">
    <property type="entry name" value="CRAL/TRIO N-terminal domain"/>
    <property type="match status" value="1"/>
</dbReference>
<dbReference type="OMA" id="IQMWDEM"/>
<dbReference type="InterPro" id="IPR011074">
    <property type="entry name" value="CRAL/TRIO_N_dom"/>
</dbReference>
<evidence type="ECO:0000256" key="2">
    <source>
        <dbReference type="ARBA" id="ARBA00004395"/>
    </source>
</evidence>
<evidence type="ECO:0000313" key="7">
    <source>
        <dbReference type="EMBL" id="KZM94362.1"/>
    </source>
</evidence>
<sequence>MEVQLIGIEGLEVYDESRDRRSDFENSEDERRRSKIGNFKKKALNASNKFTHSLKKRGKRKIDYRVPSVSIEDIRDPNEESAVHELRQKLVDKDLLPARHDEYHTLLRFLKARDFDFEKTIQMWEEMLKWRQEYGTDTILEDYEFEELEEVLQYYPQGYHGVDREGRPVYIERLGKAHPSRLMRITTLDRYLRYHVQEFERAIHEKFPACSIAAKRQICSTTTILDVQGLGVKNLTPTAANLVSAMARIDNNYYPETLHRMFVVNAGGAFKKVLWPAAMKFLDPKTIAKIHVLEPKCLGKLLEYVDSSQLPDFLGGSCTCPAEGGCLRSNSGPWNEPQIMKGNDGSTTEAVTEIDDPSSFITQDSCEISKTASLHRSAGVSDSTVYYSCEDHFSQDDNSNETGYVSGNSKDLCDEGTLVIQWLDIIQEKVVKRTFQCVAKVLMCFVVRLFAFFQSLPFGSRRWRTDVHPSNVIEHNPDMHSHGGTVAVTEEDHIHPCVERLQKVEQILEELKSKHAQIPKEKDQMLLHSLERIKSVEFDLDKTKKVLHATVMKQLEISKLMDNLQESKCRVPVDRASYMAITSLCSSIIKILLFALSILAQMSVSCSLSDDISESHSLVGRNLLQAQKACPVSFEFENYTIITSQCKGPNYPAGPCCKAFKEFACPFVDELNDISNICSETMFSYITLIGNYTADLFGSICVEGKDGLDCSEFLPPEPDDTTSGAGATHNTHQLLVFTTSFLVPLLSML</sequence>
<evidence type="ECO:0000256" key="1">
    <source>
        <dbReference type="ARBA" id="ARBA00004202"/>
    </source>
</evidence>
<dbReference type="PROSITE" id="PS50191">
    <property type="entry name" value="CRAL_TRIO"/>
    <property type="match status" value="1"/>
</dbReference>
<name>A0A162A0R0_DAUCS</name>
<organism evidence="7">
    <name type="scientific">Daucus carota subsp. sativus</name>
    <name type="common">Carrot</name>
    <dbReference type="NCBI Taxonomy" id="79200"/>
    <lineage>
        <taxon>Eukaryota</taxon>
        <taxon>Viridiplantae</taxon>
        <taxon>Streptophyta</taxon>
        <taxon>Embryophyta</taxon>
        <taxon>Tracheophyta</taxon>
        <taxon>Spermatophyta</taxon>
        <taxon>Magnoliopsida</taxon>
        <taxon>eudicotyledons</taxon>
        <taxon>Gunneridae</taxon>
        <taxon>Pentapetalae</taxon>
        <taxon>asterids</taxon>
        <taxon>campanulids</taxon>
        <taxon>Apiales</taxon>
        <taxon>Apiaceae</taxon>
        <taxon>Apioideae</taxon>
        <taxon>Scandiceae</taxon>
        <taxon>Daucinae</taxon>
        <taxon>Daucus</taxon>
        <taxon>Daucus sect. Daucus</taxon>
    </lineage>
</organism>
<proteinExistence type="inferred from homology"/>
<dbReference type="AlphaFoldDB" id="A0A162A0R0"/>
<dbReference type="InterPro" id="IPR058888">
    <property type="entry name" value="LLG1-like"/>
</dbReference>
<dbReference type="SMART" id="SM00516">
    <property type="entry name" value="SEC14"/>
    <property type="match status" value="1"/>
</dbReference>
<dbReference type="GO" id="GO:0015031">
    <property type="term" value="P:protein transport"/>
    <property type="evidence" value="ECO:0007669"/>
    <property type="project" value="UniProtKB-KW"/>
</dbReference>
<keyword evidence="3" id="KW-0813">Transport</keyword>
<dbReference type="Gene3D" id="1.10.8.20">
    <property type="entry name" value="N-terminal domain of phosphatidylinositol transfer protein sec14p"/>
    <property type="match status" value="1"/>
</dbReference>
<dbReference type="Gene3D" id="3.40.525.10">
    <property type="entry name" value="CRAL-TRIO lipid binding domain"/>
    <property type="match status" value="1"/>
</dbReference>
<evidence type="ECO:0000256" key="5">
    <source>
        <dbReference type="ARBA" id="ARBA00038020"/>
    </source>
</evidence>
<evidence type="ECO:0000256" key="4">
    <source>
        <dbReference type="ARBA" id="ARBA00023034"/>
    </source>
</evidence>
<comment type="similarity">
    <text evidence="5">Belongs to the SFH family.</text>
</comment>
<dbReference type="Pfam" id="PF00650">
    <property type="entry name" value="CRAL_TRIO"/>
    <property type="match status" value="1"/>
</dbReference>
<dbReference type="InterPro" id="IPR051026">
    <property type="entry name" value="PI/PC_transfer"/>
</dbReference>
<dbReference type="InterPro" id="IPR001251">
    <property type="entry name" value="CRAL-TRIO_dom"/>
</dbReference>
<dbReference type="InterPro" id="IPR036273">
    <property type="entry name" value="CRAL/TRIO_N_dom_sf"/>
</dbReference>
<dbReference type="CDD" id="cd00170">
    <property type="entry name" value="SEC14"/>
    <property type="match status" value="1"/>
</dbReference>
<reference evidence="7" key="1">
    <citation type="journal article" date="2016" name="Nat. Genet.">
        <title>A high-quality carrot genome assembly provides new insights into carotenoid accumulation and asterid genome evolution.</title>
        <authorList>
            <person name="Iorizzo M."/>
            <person name="Ellison S."/>
            <person name="Senalik D."/>
            <person name="Zeng P."/>
            <person name="Satapoomin P."/>
            <person name="Huang J."/>
            <person name="Bowman M."/>
            <person name="Iovene M."/>
            <person name="Sanseverino W."/>
            <person name="Cavagnaro P."/>
            <person name="Yildiz M."/>
            <person name="Macko-Podgorni A."/>
            <person name="Moranska E."/>
            <person name="Grzebelus E."/>
            <person name="Grzebelus D."/>
            <person name="Ashrafi H."/>
            <person name="Zheng Z."/>
            <person name="Cheng S."/>
            <person name="Spooner D."/>
            <person name="Van Deynze A."/>
            <person name="Simon P."/>
        </authorList>
    </citation>
    <scope>NUCLEOTIDE SEQUENCE [LARGE SCALE GENOMIC DNA]</scope>
    <source>
        <tissue evidence="7">Leaf</tissue>
    </source>
</reference>
<accession>A0A162A0R0</accession>
<dbReference type="SMART" id="SM01100">
    <property type="entry name" value="CRAL_TRIO_N"/>
    <property type="match status" value="1"/>
</dbReference>
<dbReference type="GO" id="GO:0000139">
    <property type="term" value="C:Golgi membrane"/>
    <property type="evidence" value="ECO:0007669"/>
    <property type="project" value="UniProtKB-SubCell"/>
</dbReference>
<evidence type="ECO:0000256" key="3">
    <source>
        <dbReference type="ARBA" id="ARBA00022927"/>
    </source>
</evidence>
<dbReference type="Gramene" id="KZM94362">
    <property type="protein sequence ID" value="KZM94362"/>
    <property type="gene ID" value="DCAR_017605"/>
</dbReference>
<keyword evidence="3" id="KW-0653">Protein transport</keyword>
<evidence type="ECO:0000259" key="6">
    <source>
        <dbReference type="PROSITE" id="PS50191"/>
    </source>
</evidence>
<dbReference type="Pfam" id="PF26578">
    <property type="entry name" value="LLG1"/>
    <property type="match status" value="1"/>
</dbReference>
<dbReference type="Pfam" id="PF03765">
    <property type="entry name" value="CRAL_TRIO_N"/>
    <property type="match status" value="1"/>
</dbReference>
<dbReference type="PANTHER" id="PTHR45657">
    <property type="entry name" value="CRAL-TRIO DOMAIN-CONTAINING PROTEIN YKL091C-RELATED"/>
    <property type="match status" value="1"/>
</dbReference>
<dbReference type="EMBL" id="LNRQ01000005">
    <property type="protein sequence ID" value="KZM94362.1"/>
    <property type="molecule type" value="Genomic_DNA"/>
</dbReference>
<comment type="subcellular location">
    <subcellularLocation>
        <location evidence="1">Cell membrane</location>
        <topology evidence="1">Peripheral membrane protein</topology>
    </subcellularLocation>
    <subcellularLocation>
        <location evidence="2">Golgi apparatus membrane</location>
        <topology evidence="2">Peripheral membrane protein</topology>
    </subcellularLocation>
</comment>
<dbReference type="PANTHER" id="PTHR45657:SF8">
    <property type="entry name" value="PHOSPHATIDYLINOSITOL_PHOSPHATIDYLCHOLINE TRANSFER PROTEIN SFH13"/>
    <property type="match status" value="1"/>
</dbReference>
<dbReference type="STRING" id="79200.A0A162A0R0"/>
<protein>
    <recommendedName>
        <fullName evidence="6">CRAL-TRIO domain-containing protein</fullName>
    </recommendedName>
</protein>
<keyword evidence="4" id="KW-0333">Golgi apparatus</keyword>
<gene>
    <name evidence="7" type="ORF">DCAR_017605</name>
</gene>
<dbReference type="SUPFAM" id="SSF52087">
    <property type="entry name" value="CRAL/TRIO domain"/>
    <property type="match status" value="1"/>
</dbReference>
<feature type="domain" description="CRAL-TRIO" evidence="6">
    <location>
        <begin position="147"/>
        <end position="322"/>
    </location>
</feature>
<comment type="caution">
    <text evidence="7">The sequence shown here is derived from an EMBL/GenBank/DDBJ whole genome shotgun (WGS) entry which is preliminary data.</text>
</comment>
<dbReference type="InterPro" id="IPR036865">
    <property type="entry name" value="CRAL-TRIO_dom_sf"/>
</dbReference>
<dbReference type="GO" id="GO:0005886">
    <property type="term" value="C:plasma membrane"/>
    <property type="evidence" value="ECO:0007669"/>
    <property type="project" value="UniProtKB-SubCell"/>
</dbReference>